<dbReference type="SUPFAM" id="SSF55785">
    <property type="entry name" value="PYP-like sensor domain (PAS domain)"/>
    <property type="match status" value="1"/>
</dbReference>
<dbReference type="CDD" id="cd00130">
    <property type="entry name" value="PAS"/>
    <property type="match status" value="1"/>
</dbReference>
<dbReference type="InterPro" id="IPR000160">
    <property type="entry name" value="GGDEF_dom"/>
</dbReference>
<proteinExistence type="predicted"/>
<dbReference type="Gene3D" id="3.20.20.450">
    <property type="entry name" value="EAL domain"/>
    <property type="match status" value="1"/>
</dbReference>
<dbReference type="NCBIfam" id="TIGR00229">
    <property type="entry name" value="sensory_box"/>
    <property type="match status" value="1"/>
</dbReference>
<dbReference type="SUPFAM" id="SSF55781">
    <property type="entry name" value="GAF domain-like"/>
    <property type="match status" value="1"/>
</dbReference>
<sequence length="704" mass="74342">MPREHAPRPAAPPGLTGLFDDHSAHLPEQDAPERVIRLAQLALDVPFACLARCEPDGSAPRVLLRTGLPDEGMPEAGTLGVLARAGGACALPAGVDSGLAFVAGAPVRDVAGRLLGCLCVAGPGVRPALPASHLALLTELAALSAEGLSKLTADAPRAVPGDAVLCADAANRILDWNAAAERMFGYTAAEALGQPLDLIIPPRLQERHRHGLDRSADSAAPRHYPPLQTLARHRDGRELPIEITISSWETAGLRLFGALIRELHTSDCESPSPGRDTLTGLEDRAALRARLGRAGEAGRPALMLLVDIDGFKDVNTMRGHRVGDHVLRVVARRLLEQVGGQGSVSRLGSDEFAICLEGGEADLRTAAALADTLIAAVRAPIPCGEAVLHVGANVGIAATVPGSLPDPDVVIGNADLALLRAKASGANIARVFTEDLRQTARRRSAISSGLRRAWERGEFELFYQPQVRLRDGEITGAEALIRWNHPEQGLLSPAAFIAVLEADSLAIPVGEWVLRTACGQAATWRAATGRNLRIGVNVFASQFNARGFVATVDRALSDSGLPPEALELEITEKVMLHSDAALTAPLQYLRTRGVGIAFDDFGTGFASFSMLKHYPASRLKIDRSFVGSGESPHDLAIIEAVTRLAAGFNLGVIAEGVETAEQAGRMRRQACEEGQGFLFGQPMPAAAFAALLEMPGRGPGGTRH</sequence>
<dbReference type="GO" id="GO:0006355">
    <property type="term" value="P:regulation of DNA-templated transcription"/>
    <property type="evidence" value="ECO:0007669"/>
    <property type="project" value="InterPro"/>
</dbReference>
<dbReference type="InterPro" id="IPR035919">
    <property type="entry name" value="EAL_sf"/>
</dbReference>
<dbReference type="SMART" id="SM00267">
    <property type="entry name" value="GGDEF"/>
    <property type="match status" value="1"/>
</dbReference>
<gene>
    <name evidence="5" type="ORF">FDP22_19545</name>
</gene>
<dbReference type="InterPro" id="IPR000014">
    <property type="entry name" value="PAS"/>
</dbReference>
<keyword evidence="5" id="KW-0614">Plasmid</keyword>
<dbReference type="InterPro" id="IPR013767">
    <property type="entry name" value="PAS_fold"/>
</dbReference>
<evidence type="ECO:0000313" key="6">
    <source>
        <dbReference type="Proteomes" id="UP000305888"/>
    </source>
</evidence>
<dbReference type="Pfam" id="PF00563">
    <property type="entry name" value="EAL"/>
    <property type="match status" value="1"/>
</dbReference>
<evidence type="ECO:0000259" key="4">
    <source>
        <dbReference type="PROSITE" id="PS50887"/>
    </source>
</evidence>
<dbReference type="AlphaFoldDB" id="A0A5B8FYT4"/>
<dbReference type="PANTHER" id="PTHR44757:SF2">
    <property type="entry name" value="BIOFILM ARCHITECTURE MAINTENANCE PROTEIN MBAA"/>
    <property type="match status" value="1"/>
</dbReference>
<dbReference type="InterPro" id="IPR052155">
    <property type="entry name" value="Biofilm_reg_signaling"/>
</dbReference>
<dbReference type="SUPFAM" id="SSF141868">
    <property type="entry name" value="EAL domain-like"/>
    <property type="match status" value="1"/>
</dbReference>
<dbReference type="EMBL" id="CP040819">
    <property type="protein sequence ID" value="QDL94066.1"/>
    <property type="molecule type" value="Genomic_DNA"/>
</dbReference>
<dbReference type="PROSITE" id="PS50883">
    <property type="entry name" value="EAL"/>
    <property type="match status" value="1"/>
</dbReference>
<dbReference type="InterPro" id="IPR001633">
    <property type="entry name" value="EAL_dom"/>
</dbReference>
<dbReference type="Gene3D" id="3.30.70.270">
    <property type="match status" value="1"/>
</dbReference>
<dbReference type="PANTHER" id="PTHR44757">
    <property type="entry name" value="DIGUANYLATE CYCLASE DGCP"/>
    <property type="match status" value="1"/>
</dbReference>
<dbReference type="PROSITE" id="PS50887">
    <property type="entry name" value="GGDEF"/>
    <property type="match status" value="1"/>
</dbReference>
<name>A0A5B8FYT4_9RHOB</name>
<dbReference type="InterPro" id="IPR043128">
    <property type="entry name" value="Rev_trsase/Diguanyl_cyclase"/>
</dbReference>
<evidence type="ECO:0000313" key="5">
    <source>
        <dbReference type="EMBL" id="QDL94066.1"/>
    </source>
</evidence>
<dbReference type="OrthoDB" id="9814202at2"/>
<reference evidence="5 6" key="1">
    <citation type="submission" date="2019-06" db="EMBL/GenBank/DDBJ databases">
        <title>Genome sequence of Rhodobacteraceae bacterium D4M1.</title>
        <authorList>
            <person name="Cao J."/>
        </authorList>
    </citation>
    <scope>NUCLEOTIDE SEQUENCE [LARGE SCALE GENOMIC DNA]</scope>
    <source>
        <strain evidence="5 6">D4M1</strain>
        <plasmid evidence="6">pd4m1a</plasmid>
    </source>
</reference>
<evidence type="ECO:0000259" key="2">
    <source>
        <dbReference type="PROSITE" id="PS50112"/>
    </source>
</evidence>
<dbReference type="SUPFAM" id="SSF55073">
    <property type="entry name" value="Nucleotide cyclase"/>
    <property type="match status" value="1"/>
</dbReference>
<feature type="domain" description="EAL" evidence="3">
    <location>
        <begin position="443"/>
        <end position="696"/>
    </location>
</feature>
<dbReference type="Proteomes" id="UP000305888">
    <property type="component" value="Plasmid pD4M1A"/>
</dbReference>
<dbReference type="RefSeq" id="WP_138573453.1">
    <property type="nucleotide sequence ID" value="NZ_CP040819.1"/>
</dbReference>
<dbReference type="Pfam" id="PF00989">
    <property type="entry name" value="PAS"/>
    <property type="match status" value="1"/>
</dbReference>
<evidence type="ECO:0000259" key="3">
    <source>
        <dbReference type="PROSITE" id="PS50883"/>
    </source>
</evidence>
<dbReference type="NCBIfam" id="TIGR00254">
    <property type="entry name" value="GGDEF"/>
    <property type="match status" value="1"/>
</dbReference>
<dbReference type="InterPro" id="IPR035965">
    <property type="entry name" value="PAS-like_dom_sf"/>
</dbReference>
<dbReference type="Pfam" id="PF00990">
    <property type="entry name" value="GGDEF"/>
    <property type="match status" value="1"/>
</dbReference>
<dbReference type="CDD" id="cd01949">
    <property type="entry name" value="GGDEF"/>
    <property type="match status" value="1"/>
</dbReference>
<dbReference type="KEGG" id="ppru:FDP22_19545"/>
<feature type="region of interest" description="Disordered" evidence="1">
    <location>
        <begin position="1"/>
        <end position="24"/>
    </location>
</feature>
<dbReference type="CDD" id="cd01948">
    <property type="entry name" value="EAL"/>
    <property type="match status" value="1"/>
</dbReference>
<evidence type="ECO:0000256" key="1">
    <source>
        <dbReference type="SAM" id="MobiDB-lite"/>
    </source>
</evidence>
<protein>
    <submittedName>
        <fullName evidence="5">EAL domain-containing protein</fullName>
    </submittedName>
</protein>
<geneLocation type="plasmid" evidence="6">
    <name>pd4m1a</name>
</geneLocation>
<feature type="domain" description="PAS" evidence="2">
    <location>
        <begin position="162"/>
        <end position="219"/>
    </location>
</feature>
<dbReference type="SMART" id="SM00052">
    <property type="entry name" value="EAL"/>
    <property type="match status" value="1"/>
</dbReference>
<dbReference type="Gene3D" id="3.30.450.20">
    <property type="entry name" value="PAS domain"/>
    <property type="match status" value="1"/>
</dbReference>
<organism evidence="5 6">
    <name type="scientific">Paroceanicella profunda</name>
    <dbReference type="NCBI Taxonomy" id="2579971"/>
    <lineage>
        <taxon>Bacteria</taxon>
        <taxon>Pseudomonadati</taxon>
        <taxon>Pseudomonadota</taxon>
        <taxon>Alphaproteobacteria</taxon>
        <taxon>Rhodobacterales</taxon>
        <taxon>Paracoccaceae</taxon>
        <taxon>Paroceanicella</taxon>
    </lineage>
</organism>
<keyword evidence="6" id="KW-1185">Reference proteome</keyword>
<dbReference type="SMART" id="SM00091">
    <property type="entry name" value="PAS"/>
    <property type="match status" value="1"/>
</dbReference>
<dbReference type="PROSITE" id="PS50112">
    <property type="entry name" value="PAS"/>
    <property type="match status" value="1"/>
</dbReference>
<dbReference type="InterPro" id="IPR029787">
    <property type="entry name" value="Nucleotide_cyclase"/>
</dbReference>
<accession>A0A5B8FYT4</accession>
<feature type="domain" description="GGDEF" evidence="4">
    <location>
        <begin position="299"/>
        <end position="434"/>
    </location>
</feature>